<organism evidence="2 3">
    <name type="scientific">Yersinia pestis bv. Antiqua (strain Antiqua)</name>
    <dbReference type="NCBI Taxonomy" id="360102"/>
    <lineage>
        <taxon>Bacteria</taxon>
        <taxon>Pseudomonadati</taxon>
        <taxon>Pseudomonadota</taxon>
        <taxon>Gammaproteobacteria</taxon>
        <taxon>Enterobacterales</taxon>
        <taxon>Yersiniaceae</taxon>
        <taxon>Yersinia</taxon>
    </lineage>
</organism>
<dbReference type="InterPro" id="IPR036937">
    <property type="entry name" value="Adhesion_dom_fimbrial_sf"/>
</dbReference>
<dbReference type="InterPro" id="IPR008966">
    <property type="entry name" value="Adhesion_dom_sf"/>
</dbReference>
<dbReference type="GeneID" id="57977636"/>
<gene>
    <name evidence="2" type="ordered locus">YPA_MT0095</name>
</gene>
<dbReference type="RefSeq" id="WP_002216410.1">
    <property type="nucleotide sequence ID" value="NC_008120.1"/>
</dbReference>
<keyword evidence="2" id="KW-0614">Plasmid</keyword>
<dbReference type="Pfam" id="PF09255">
    <property type="entry name" value="Antig_Caf1"/>
    <property type="match status" value="1"/>
</dbReference>
<name>A0A0E1NMN7_YERPA</name>
<dbReference type="HOGENOM" id="CLU_1570061_0_0_6"/>
<dbReference type="PATRIC" id="fig|360102.15.peg.4672"/>
<evidence type="ECO:0000256" key="1">
    <source>
        <dbReference type="SAM" id="SignalP"/>
    </source>
</evidence>
<accession>A0A0E1NMN7</accession>
<dbReference type="EMBL" id="CP000309">
    <property type="protein sequence ID" value="ABG16231.1"/>
    <property type="molecule type" value="Genomic_DNA"/>
</dbReference>
<dbReference type="SUPFAM" id="SSF49401">
    <property type="entry name" value="Bacterial adhesins"/>
    <property type="match status" value="1"/>
</dbReference>
<dbReference type="GO" id="GO:0009289">
    <property type="term" value="C:pilus"/>
    <property type="evidence" value="ECO:0007669"/>
    <property type="project" value="InterPro"/>
</dbReference>
<geneLocation type="plasmid" evidence="2">
    <name>pMT</name>
</geneLocation>
<dbReference type="GO" id="GO:0007155">
    <property type="term" value="P:cell adhesion"/>
    <property type="evidence" value="ECO:0007669"/>
    <property type="project" value="InterPro"/>
</dbReference>
<dbReference type="Proteomes" id="UP000001971">
    <property type="component" value="Plasmid pMT"/>
</dbReference>
<evidence type="ECO:0000313" key="2">
    <source>
        <dbReference type="EMBL" id="ABG16231.1"/>
    </source>
</evidence>
<sequence length="170" mass="17666" precursor="true">MKKISSVIAIALFGTIATANAADLTASTTATATLVEPARITLTYKEGAPITIMDNGNIDTELLVGTLTLGGYKTGTTSTSVNFTDAAGDPMYLTFTSQDGNNHQFTTKVIGKDSRDFDISPKVNGENLVGDDVVLATGSQDFFVRSIGSKGGKLAAGKYTDAVTVTVSNQ</sequence>
<dbReference type="InterPro" id="IPR015335">
    <property type="entry name" value="Caf1"/>
</dbReference>
<proteinExistence type="predicted"/>
<dbReference type="AlphaFoldDB" id="A0A0E1NMN7"/>
<dbReference type="SMR" id="A0A0E1NMN7"/>
<keyword evidence="1" id="KW-0732">Signal</keyword>
<dbReference type="Gene3D" id="2.60.40.1090">
    <property type="entry name" value="Fimbrial-type adhesion domain"/>
    <property type="match status" value="1"/>
</dbReference>
<dbReference type="KEGG" id="ypa:YPA_MT0095"/>
<feature type="signal peptide" evidence="1">
    <location>
        <begin position="1"/>
        <end position="21"/>
    </location>
</feature>
<protein>
    <submittedName>
        <fullName evidence="2">F1 capsule antigen</fullName>
    </submittedName>
</protein>
<evidence type="ECO:0000313" key="3">
    <source>
        <dbReference type="Proteomes" id="UP000001971"/>
    </source>
</evidence>
<feature type="chain" id="PRO_5007399389" evidence="1">
    <location>
        <begin position="22"/>
        <end position="170"/>
    </location>
</feature>
<reference evidence="2 3" key="1">
    <citation type="journal article" date="2006" name="J. Bacteriol.">
        <title>Complete genome sequence of Yersinia pestis strains Antiqua and Nepal516: evidence of gene reduction in an emerging pathogen.</title>
        <authorList>
            <person name="Chain P.S."/>
            <person name="Hu P."/>
            <person name="Malfatti S.A."/>
            <person name="Radnedge L."/>
            <person name="Larimer F."/>
            <person name="Vergez L.M."/>
            <person name="Worsham P."/>
            <person name="Chu M.C."/>
            <person name="Andersen G.L."/>
        </authorList>
    </citation>
    <scope>NUCLEOTIDE SEQUENCE [LARGE SCALE GENOMIC DNA]</scope>
    <source>
        <strain evidence="2 3">Antiqua</strain>
        <plasmid evidence="2 3">pMT</plasmid>
    </source>
</reference>